<comment type="caution">
    <text evidence="2">The sequence shown here is derived from an EMBL/GenBank/DDBJ whole genome shotgun (WGS) entry which is preliminary data.</text>
</comment>
<dbReference type="EMBL" id="DVKT01000062">
    <property type="protein sequence ID" value="HIT39985.1"/>
    <property type="molecule type" value="Genomic_DNA"/>
</dbReference>
<organism evidence="2 3">
    <name type="scientific">Candidatus Caccoplasma intestinavium</name>
    <dbReference type="NCBI Taxonomy" id="2840716"/>
    <lineage>
        <taxon>Bacteria</taxon>
        <taxon>Pseudomonadati</taxon>
        <taxon>Bacteroidota</taxon>
        <taxon>Bacteroidia</taxon>
        <taxon>Bacteroidales</taxon>
        <taxon>Bacteroidaceae</taxon>
        <taxon>Bacteroidaceae incertae sedis</taxon>
        <taxon>Candidatus Caccoplasma</taxon>
    </lineage>
</organism>
<sequence>MKKTFWATICLLMYVLPVSAESSWVCADKSAASVLLSRDSRKVGEGKKGLMKATYNAVDSFCRTLAGGVKAGYAGFVDASILATMTGESAVSVSTTHGYCFNPFVFVGAGLACDVYRDALFTPVYAAARFTLRDSWLAPYVGVRVGFSPGKKDGSSWAMGAYCSPSLGLRLALKSCHAVNVGIAYVLQSQSTDYSYDDGYKRYFGTTVDVHHSIALRVGFEF</sequence>
<reference evidence="2" key="1">
    <citation type="submission" date="2020-10" db="EMBL/GenBank/DDBJ databases">
        <authorList>
            <person name="Gilroy R."/>
        </authorList>
    </citation>
    <scope>NUCLEOTIDE SEQUENCE</scope>
    <source>
        <strain evidence="2">21143</strain>
    </source>
</reference>
<feature type="chain" id="PRO_5039718254" description="Outer membrane protein beta-barrel domain-containing protein" evidence="1">
    <location>
        <begin position="21"/>
        <end position="222"/>
    </location>
</feature>
<gene>
    <name evidence="2" type="ORF">IAD06_08140</name>
</gene>
<accession>A0A9D1KDR8</accession>
<dbReference type="AlphaFoldDB" id="A0A9D1KDR8"/>
<proteinExistence type="predicted"/>
<evidence type="ECO:0000313" key="2">
    <source>
        <dbReference type="EMBL" id="HIT39985.1"/>
    </source>
</evidence>
<protein>
    <recommendedName>
        <fullName evidence="4">Outer membrane protein beta-barrel domain-containing protein</fullName>
    </recommendedName>
</protein>
<evidence type="ECO:0008006" key="4">
    <source>
        <dbReference type="Google" id="ProtNLM"/>
    </source>
</evidence>
<keyword evidence="1" id="KW-0732">Signal</keyword>
<dbReference type="Proteomes" id="UP000886722">
    <property type="component" value="Unassembled WGS sequence"/>
</dbReference>
<name>A0A9D1KDR8_9BACT</name>
<evidence type="ECO:0000313" key="3">
    <source>
        <dbReference type="Proteomes" id="UP000886722"/>
    </source>
</evidence>
<reference evidence="2" key="2">
    <citation type="journal article" date="2021" name="PeerJ">
        <title>Extensive microbial diversity within the chicken gut microbiome revealed by metagenomics and culture.</title>
        <authorList>
            <person name="Gilroy R."/>
            <person name="Ravi A."/>
            <person name="Getino M."/>
            <person name="Pursley I."/>
            <person name="Horton D.L."/>
            <person name="Alikhan N.F."/>
            <person name="Baker D."/>
            <person name="Gharbi K."/>
            <person name="Hall N."/>
            <person name="Watson M."/>
            <person name="Adriaenssens E.M."/>
            <person name="Foster-Nyarko E."/>
            <person name="Jarju S."/>
            <person name="Secka A."/>
            <person name="Antonio M."/>
            <person name="Oren A."/>
            <person name="Chaudhuri R.R."/>
            <person name="La Ragione R."/>
            <person name="Hildebrand F."/>
            <person name="Pallen M.J."/>
        </authorList>
    </citation>
    <scope>NUCLEOTIDE SEQUENCE</scope>
    <source>
        <strain evidence="2">21143</strain>
    </source>
</reference>
<evidence type="ECO:0000256" key="1">
    <source>
        <dbReference type="SAM" id="SignalP"/>
    </source>
</evidence>
<feature type="signal peptide" evidence="1">
    <location>
        <begin position="1"/>
        <end position="20"/>
    </location>
</feature>